<evidence type="ECO:0000259" key="16">
    <source>
        <dbReference type="PROSITE" id="PS51760"/>
    </source>
</evidence>
<dbReference type="InterPro" id="IPR008979">
    <property type="entry name" value="Galactose-bd-like_sf"/>
</dbReference>
<dbReference type="Gene3D" id="2.60.120.260">
    <property type="entry name" value="Galactose-binding domain-like"/>
    <property type="match status" value="2"/>
</dbReference>
<keyword evidence="5 14" id="KW-0732">Signal</keyword>
<evidence type="ECO:0000256" key="8">
    <source>
        <dbReference type="ARBA" id="ARBA00023277"/>
    </source>
</evidence>
<evidence type="ECO:0000256" key="7">
    <source>
        <dbReference type="ARBA" id="ARBA00022801"/>
    </source>
</evidence>
<dbReference type="GO" id="GO:0031176">
    <property type="term" value="F:endo-1,4-beta-xylanase activity"/>
    <property type="evidence" value="ECO:0007669"/>
    <property type="project" value="UniProtKB-EC"/>
</dbReference>
<evidence type="ECO:0000256" key="10">
    <source>
        <dbReference type="ARBA" id="ARBA00023326"/>
    </source>
</evidence>
<comment type="catalytic activity">
    <reaction evidence="1 12">
        <text>Endohydrolysis of (1-&gt;4)-beta-D-xylosidic linkages in xylans.</text>
        <dbReference type="EC" id="3.2.1.8"/>
    </reaction>
</comment>
<dbReference type="PROSITE" id="PS51272">
    <property type="entry name" value="SLH"/>
    <property type="match status" value="3"/>
</dbReference>
<dbReference type="RefSeq" id="WP_155612395.1">
    <property type="nucleotide sequence ID" value="NZ_WNZW01000009.1"/>
</dbReference>
<dbReference type="PANTHER" id="PTHR31490">
    <property type="entry name" value="GLYCOSYL HYDROLASE"/>
    <property type="match status" value="1"/>
</dbReference>
<feature type="active site" description="Nucleophile" evidence="11">
    <location>
        <position position="622"/>
    </location>
</feature>
<keyword evidence="9 12" id="KW-0326">Glycosidase</keyword>
<evidence type="ECO:0000313" key="18">
    <source>
        <dbReference type="Proteomes" id="UP000447876"/>
    </source>
</evidence>
<dbReference type="PRINTS" id="PR00134">
    <property type="entry name" value="GLHYDRLASE10"/>
</dbReference>
<dbReference type="CDD" id="cd00005">
    <property type="entry name" value="CBM9_like_1"/>
    <property type="match status" value="1"/>
</dbReference>
<evidence type="ECO:0000256" key="12">
    <source>
        <dbReference type="RuleBase" id="RU361174"/>
    </source>
</evidence>
<dbReference type="Gene3D" id="3.20.20.80">
    <property type="entry name" value="Glycosidases"/>
    <property type="match status" value="1"/>
</dbReference>
<feature type="signal peptide" evidence="14">
    <location>
        <begin position="1"/>
        <end position="30"/>
    </location>
</feature>
<feature type="chain" id="PRO_5030535648" description="Beta-xylanase" evidence="14">
    <location>
        <begin position="31"/>
        <end position="1320"/>
    </location>
</feature>
<dbReference type="UniPathway" id="UPA00114"/>
<evidence type="ECO:0000256" key="9">
    <source>
        <dbReference type="ARBA" id="ARBA00023295"/>
    </source>
</evidence>
<keyword evidence="6" id="KW-0677">Repeat</keyword>
<dbReference type="SMART" id="SM00633">
    <property type="entry name" value="Glyco_10"/>
    <property type="match status" value="1"/>
</dbReference>
<accession>A0A7X2Z3N2</accession>
<evidence type="ECO:0000256" key="5">
    <source>
        <dbReference type="ARBA" id="ARBA00022729"/>
    </source>
</evidence>
<dbReference type="InterPro" id="IPR010502">
    <property type="entry name" value="Carb-bd_dom_fam9"/>
</dbReference>
<keyword evidence="4 17" id="KW-0858">Xylan degradation</keyword>
<evidence type="ECO:0000313" key="17">
    <source>
        <dbReference type="EMBL" id="MUG47012.1"/>
    </source>
</evidence>
<evidence type="ECO:0000256" key="11">
    <source>
        <dbReference type="PROSITE-ProRule" id="PRU10061"/>
    </source>
</evidence>
<dbReference type="PROSITE" id="PS00591">
    <property type="entry name" value="GH10_1"/>
    <property type="match status" value="1"/>
</dbReference>
<dbReference type="InterPro" id="IPR031158">
    <property type="entry name" value="GH10_AS"/>
</dbReference>
<feature type="compositionally biased region" description="Low complexity" evidence="13">
    <location>
        <begin position="914"/>
        <end position="924"/>
    </location>
</feature>
<dbReference type="InterPro" id="IPR001000">
    <property type="entry name" value="GH10_dom"/>
</dbReference>
<dbReference type="InterPro" id="IPR001119">
    <property type="entry name" value="SLH_dom"/>
</dbReference>
<evidence type="ECO:0000256" key="4">
    <source>
        <dbReference type="ARBA" id="ARBA00022651"/>
    </source>
</evidence>
<dbReference type="SUPFAM" id="SSF51445">
    <property type="entry name" value="(Trans)glycosidases"/>
    <property type="match status" value="1"/>
</dbReference>
<keyword evidence="7 12" id="KW-0378">Hydrolase</keyword>
<dbReference type="Pfam" id="PF06452">
    <property type="entry name" value="CBM9_1"/>
    <property type="match status" value="1"/>
</dbReference>
<protein>
    <recommendedName>
        <fullName evidence="12">Beta-xylanase</fullName>
        <ecNumber evidence="12">3.2.1.8</ecNumber>
    </recommendedName>
</protein>
<dbReference type="PANTHER" id="PTHR31490:SF90">
    <property type="entry name" value="ENDO-1,4-BETA-XYLANASE A"/>
    <property type="match status" value="1"/>
</dbReference>
<dbReference type="GO" id="GO:0045493">
    <property type="term" value="P:xylan catabolic process"/>
    <property type="evidence" value="ECO:0007669"/>
    <property type="project" value="UniProtKB-UniPathway"/>
</dbReference>
<dbReference type="Pfam" id="PF00395">
    <property type="entry name" value="SLH"/>
    <property type="match status" value="3"/>
</dbReference>
<dbReference type="InterPro" id="IPR017853">
    <property type="entry name" value="GH"/>
</dbReference>
<organism evidence="17 18">
    <name type="scientific">Paenibacillus woosongensis</name>
    <dbReference type="NCBI Taxonomy" id="307580"/>
    <lineage>
        <taxon>Bacteria</taxon>
        <taxon>Bacillati</taxon>
        <taxon>Bacillota</taxon>
        <taxon>Bacilli</taxon>
        <taxon>Bacillales</taxon>
        <taxon>Paenibacillaceae</taxon>
        <taxon>Paenibacillus</taxon>
    </lineage>
</organism>
<dbReference type="EMBL" id="WNZW01000009">
    <property type="protein sequence ID" value="MUG47012.1"/>
    <property type="molecule type" value="Genomic_DNA"/>
</dbReference>
<dbReference type="EC" id="3.2.1.8" evidence="12"/>
<sequence length="1320" mass="141633">MGKMIKQGISILLAVILLIPLGWLPPEANAAAPSATNDAVTVYHETFAGGQGAATQSGGAQLALVTGKVFDGNDDGAALYVSNRTNNYDGADFKFADIHLVNGKTYTVTASVYVDANESIPSGAQAVLLTVDSYGNWTGVNYEAGKAVTLTRELTVDTSKDTALRIQSNDEGASVPFYIGDILITEKANSGGGNPEPPRPPAKDFTTITFEDGTTGGFEGRAGTETLTVTEEANHTEGGSRALKVEGRTSTWHGPSLRVEEYVDKGSEYKISAWVKLIHPASSQLQLSTQIGNGGSANYVALAPKTINASDGWVQFEGTYRYNSVGDEYLTIYVESSNNAAASFYIDDISFEKTSAGPIDIEKDLLPIKDAYQSDFLIGSAISAEDLDGVRLELLKMHHNVATAGNAMKPDALQPSKGDFTFDAADAMVDKILAEGMQMHGHVLVWHQQSPAWMNTTTDAAGNTVPLSRDEALANLRAHIRTVVEHFGDRVISWDVVNEAMNDNPPNPSDWKEALRKAPWYQAIGPDYIEQAFLAAREVLDEKGWDIKLYYNDYNDDNQNKAEAIYSMVKEINENYAKTHPGKLLIDGVGMQGHYSVNTNPANVKLSLEKFISLGVEVSVTELDIQAGSNYELSEQLANAQGYLYAELFKIYKEHADHIARVTFWGLDDATSWRASSNPLLFDKNLQAKPAYYGVINPDKFIEEHQPETGNANQSSAKFATPVIDGTVDAVWNDTPGMPINRYQMAWQGANGVAKALWDDKNLYVLVQVSDSQLDKSSANEWEHDSVEVFLDENNAKTSFYQDDDGQYRINFANETSFNPPSLAEGFESAVQVSGSNYTVEMKIPFKTITPANNMKVGFDTQINDAKDGARQSVATWNDTTGNGYQDTSVYGVLSLIGKPASPGGSSSGGSGSSSGSTNSGSGSAPQEGTVESKDGVVTIKPEVKVDNGHATAAISKDTLSKALEQATPAANGKKQIVIDVAEQTEAASYEVQLPAQSLKGQEAFQLLLKTDRATLQIPSGLLSNAADDADQVSIRVGAASTEGWSAAARERVGSRPAIDLSITAGDNVIAWNNPDAPITVAIPYTPSAEELNHPEQIVVLYIDGNGNATAIPNGRYDAAAGTVVFQTDHFGSYAVSFSSKSFGDLHNVPWAKQAIDALAARDIIQGTDDSSFSPEAAINRADFLALLIRTLELKGTGRSEAAFSDVPSTAYYSHELAIARELGIAAGFADNTFRPDTEISRQDMMALAARALAAAGKLSEGTTALDAYTDAESVADYAKDSIAALVKSGIVAGKNDKLAPHDSLNRAEAAAILYRIWKL</sequence>
<dbReference type="Gene3D" id="2.60.40.1190">
    <property type="match status" value="1"/>
</dbReference>
<evidence type="ECO:0000256" key="1">
    <source>
        <dbReference type="ARBA" id="ARBA00000681"/>
    </source>
</evidence>
<feature type="domain" description="SLH" evidence="15">
    <location>
        <begin position="1266"/>
        <end position="1320"/>
    </location>
</feature>
<dbReference type="GO" id="GO:0030246">
    <property type="term" value="F:carbohydrate binding"/>
    <property type="evidence" value="ECO:0007669"/>
    <property type="project" value="InterPro"/>
</dbReference>
<comment type="similarity">
    <text evidence="3 12">Belongs to the glycosyl hydrolase 10 (cellulase F) family.</text>
</comment>
<proteinExistence type="inferred from homology"/>
<dbReference type="Proteomes" id="UP000447876">
    <property type="component" value="Unassembled WGS sequence"/>
</dbReference>
<dbReference type="SUPFAM" id="SSF49344">
    <property type="entry name" value="CBD9-like"/>
    <property type="match status" value="1"/>
</dbReference>
<dbReference type="InterPro" id="IPR044846">
    <property type="entry name" value="GH10"/>
</dbReference>
<evidence type="ECO:0000256" key="14">
    <source>
        <dbReference type="SAM" id="SignalP"/>
    </source>
</evidence>
<keyword evidence="8 12" id="KW-0119">Carbohydrate metabolism</keyword>
<name>A0A7X2Z3N2_9BACL</name>
<comment type="pathway">
    <text evidence="2">Glycan degradation; xylan degradation.</text>
</comment>
<dbReference type="Pfam" id="PF02018">
    <property type="entry name" value="CBM_4_9"/>
    <property type="match status" value="2"/>
</dbReference>
<gene>
    <name evidence="17" type="ORF">GNP95_18725</name>
</gene>
<evidence type="ECO:0000259" key="15">
    <source>
        <dbReference type="PROSITE" id="PS51272"/>
    </source>
</evidence>
<evidence type="ECO:0000256" key="2">
    <source>
        <dbReference type="ARBA" id="ARBA00004851"/>
    </source>
</evidence>
<dbReference type="Pfam" id="PF00331">
    <property type="entry name" value="Glyco_hydro_10"/>
    <property type="match status" value="1"/>
</dbReference>
<evidence type="ECO:0000256" key="3">
    <source>
        <dbReference type="ARBA" id="ARBA00007495"/>
    </source>
</evidence>
<feature type="domain" description="SLH" evidence="15">
    <location>
        <begin position="1139"/>
        <end position="1202"/>
    </location>
</feature>
<keyword evidence="10 12" id="KW-0624">Polysaccharide degradation</keyword>
<dbReference type="InterPro" id="IPR003305">
    <property type="entry name" value="CenC_carb-bd"/>
</dbReference>
<feature type="domain" description="GH10" evidence="16">
    <location>
        <begin position="362"/>
        <end position="698"/>
    </location>
</feature>
<dbReference type="OrthoDB" id="9809277at2"/>
<feature type="domain" description="SLH" evidence="15">
    <location>
        <begin position="1203"/>
        <end position="1263"/>
    </location>
</feature>
<dbReference type="PROSITE" id="PS51760">
    <property type="entry name" value="GH10_2"/>
    <property type="match status" value="1"/>
</dbReference>
<evidence type="ECO:0000256" key="6">
    <source>
        <dbReference type="ARBA" id="ARBA00022737"/>
    </source>
</evidence>
<evidence type="ECO:0000256" key="13">
    <source>
        <dbReference type="SAM" id="MobiDB-lite"/>
    </source>
</evidence>
<dbReference type="SUPFAM" id="SSF49785">
    <property type="entry name" value="Galactose-binding domain-like"/>
    <property type="match status" value="2"/>
</dbReference>
<reference evidence="17 18" key="1">
    <citation type="submission" date="2019-11" db="EMBL/GenBank/DDBJ databases">
        <title>Draft genome sequences of five Paenibacillus species of dairy origin.</title>
        <authorList>
            <person name="Olajide A.M."/>
            <person name="Chen S."/>
            <person name="Lapointe G."/>
        </authorList>
    </citation>
    <scope>NUCLEOTIDE SEQUENCE [LARGE SCALE GENOMIC DNA]</scope>
    <source>
        <strain evidence="17 18">12CR55</strain>
    </source>
</reference>
<comment type="caution">
    <text evidence="17">The sequence shown here is derived from an EMBL/GenBank/DDBJ whole genome shotgun (WGS) entry which is preliminary data.</text>
</comment>
<feature type="region of interest" description="Disordered" evidence="13">
    <location>
        <begin position="901"/>
        <end position="938"/>
    </location>
</feature>